<dbReference type="EMBL" id="BNDW01000120">
    <property type="protein sequence ID" value="GHI28089.1"/>
    <property type="molecule type" value="Genomic_DNA"/>
</dbReference>
<evidence type="ECO:0000313" key="2">
    <source>
        <dbReference type="Proteomes" id="UP001052739"/>
    </source>
</evidence>
<proteinExistence type="predicted"/>
<gene>
    <name evidence="1" type="ORF">Shyd_94600</name>
</gene>
<reference evidence="1" key="1">
    <citation type="submission" date="2024-05" db="EMBL/GenBank/DDBJ databases">
        <title>Whole genome shotgun sequence of Streptomyces hydrogenans NBRC 13475.</title>
        <authorList>
            <person name="Komaki H."/>
            <person name="Tamura T."/>
        </authorList>
    </citation>
    <scope>NUCLEOTIDE SEQUENCE</scope>
    <source>
        <strain evidence="1">NBRC 13475</strain>
    </source>
</reference>
<organism evidence="1 2">
    <name type="scientific">Streptomyces hydrogenans</name>
    <dbReference type="NCBI Taxonomy" id="1873719"/>
    <lineage>
        <taxon>Bacteria</taxon>
        <taxon>Bacillati</taxon>
        <taxon>Actinomycetota</taxon>
        <taxon>Actinomycetes</taxon>
        <taxon>Kitasatosporales</taxon>
        <taxon>Streptomycetaceae</taxon>
        <taxon>Streptomyces</taxon>
    </lineage>
</organism>
<dbReference type="Proteomes" id="UP001052739">
    <property type="component" value="Unassembled WGS sequence"/>
</dbReference>
<comment type="caution">
    <text evidence="1">The sequence shown here is derived from an EMBL/GenBank/DDBJ whole genome shotgun (WGS) entry which is preliminary data.</text>
</comment>
<name>A0ABQ3PSU4_9ACTN</name>
<evidence type="ECO:0000313" key="1">
    <source>
        <dbReference type="EMBL" id="GHI28089.1"/>
    </source>
</evidence>
<sequence length="111" mass="11571">MVGAPCRRCGQRCAVPPSSSLATPGLVPSAPTAAAERVREQVAETNRYRQGANLPVVAGLLPALLGDLNTTILGSGQAKLHSIGCHRRAISYELAGGFAAFAVERSRLLYA</sequence>
<protein>
    <submittedName>
        <fullName evidence="1">Uncharacterized protein</fullName>
    </submittedName>
</protein>
<accession>A0ABQ3PSU4</accession>
<keyword evidence="2" id="KW-1185">Reference proteome</keyword>